<name>A0A871R6F1_DEKBR</name>
<dbReference type="Pfam" id="PF09445">
    <property type="entry name" value="Methyltransf_15"/>
    <property type="match status" value="1"/>
</dbReference>
<evidence type="ECO:0000313" key="9">
    <source>
        <dbReference type="Proteomes" id="UP000663131"/>
    </source>
</evidence>
<gene>
    <name evidence="8" type="ORF">BRETT_001760</name>
</gene>
<dbReference type="InterPro" id="IPR029063">
    <property type="entry name" value="SAM-dependent_MTases_sf"/>
</dbReference>
<evidence type="ECO:0000256" key="3">
    <source>
        <dbReference type="ARBA" id="ARBA00047418"/>
    </source>
</evidence>
<evidence type="ECO:0000256" key="7">
    <source>
        <dbReference type="ARBA" id="ARBA00049790"/>
    </source>
</evidence>
<dbReference type="KEGG" id="bbrx:BRETT_001760"/>
<dbReference type="SUPFAM" id="SSF53335">
    <property type="entry name" value="S-adenosyl-L-methionine-dependent methyltransferases"/>
    <property type="match status" value="1"/>
</dbReference>
<reference evidence="8" key="2">
    <citation type="journal article" name="BMC Genomics">
        <title>New genome assemblies reveal patterns of domestication and adaptation across Brettanomyces (Dekkera) species.</title>
        <authorList>
            <person name="Roach M.J."/>
            <person name="Borneman A.R."/>
        </authorList>
    </citation>
    <scope>NUCLEOTIDE SEQUENCE</scope>
    <source>
        <strain evidence="8">UCD 2041</strain>
    </source>
</reference>
<evidence type="ECO:0000256" key="1">
    <source>
        <dbReference type="ARBA" id="ARBA00018517"/>
    </source>
</evidence>
<reference evidence="8" key="1">
    <citation type="submission" date="2020-10" db="EMBL/GenBank/DDBJ databases">
        <authorList>
            <person name="Palmer J.M."/>
        </authorList>
    </citation>
    <scope>NUCLEOTIDE SEQUENCE</scope>
    <source>
        <strain evidence="8">UCD 2041</strain>
    </source>
</reference>
<dbReference type="GO" id="GO:0005634">
    <property type="term" value="C:nucleus"/>
    <property type="evidence" value="ECO:0007669"/>
    <property type="project" value="TreeGrafter"/>
</dbReference>
<comment type="similarity">
    <text evidence="2">Belongs to the methyltransferase superfamily. Trimethylguanosine synthase family.</text>
</comment>
<comment type="catalytic activity">
    <reaction evidence="3">
        <text>a 5'-end (N(2),N(7)-dimethyl 5'-triphosphoguanosine)-ribonucleoside in snoRNA + S-adenosyl-L-methionine = a 5'-end (N(2),N(2),N(7)-trimethyl 5'-triphosphoguanosine)-ribonucleoside in snoRNA + S-adenosyl-L-homocysteine + H(+)</text>
        <dbReference type="Rhea" id="RHEA:78507"/>
        <dbReference type="Rhea" id="RHEA-COMP:19088"/>
        <dbReference type="Rhea" id="RHEA-COMP:19090"/>
        <dbReference type="ChEBI" id="CHEBI:15378"/>
        <dbReference type="ChEBI" id="CHEBI:57856"/>
        <dbReference type="ChEBI" id="CHEBI:59789"/>
        <dbReference type="ChEBI" id="CHEBI:167623"/>
        <dbReference type="ChEBI" id="CHEBI:172880"/>
    </reaction>
    <physiologicalReaction direction="left-to-right" evidence="3">
        <dbReference type="Rhea" id="RHEA:78508"/>
    </physiologicalReaction>
</comment>
<evidence type="ECO:0000313" key="8">
    <source>
        <dbReference type="EMBL" id="QOU18692.1"/>
    </source>
</evidence>
<dbReference type="GeneID" id="64573684"/>
<comment type="catalytic activity">
    <reaction evidence="5">
        <text>a 5'-end (N(2),N(7)-dimethyl 5'-triphosphoguanosine)-ribonucleoside in snRNA + S-adenosyl-L-methionine = a 5'-end (N(2),N(2),N(7)-trimethyl 5'-triphosphoguanosine)-ribonucleoside in snRNA + S-adenosyl-L-homocysteine + H(+)</text>
        <dbReference type="Rhea" id="RHEA:78479"/>
        <dbReference type="Rhea" id="RHEA-COMP:19087"/>
        <dbReference type="Rhea" id="RHEA-COMP:19089"/>
        <dbReference type="ChEBI" id="CHEBI:15378"/>
        <dbReference type="ChEBI" id="CHEBI:57856"/>
        <dbReference type="ChEBI" id="CHEBI:59789"/>
        <dbReference type="ChEBI" id="CHEBI:167623"/>
        <dbReference type="ChEBI" id="CHEBI:172880"/>
    </reaction>
    <physiologicalReaction direction="left-to-right" evidence="5">
        <dbReference type="Rhea" id="RHEA:78480"/>
    </physiologicalReaction>
</comment>
<dbReference type="GO" id="GO:0071164">
    <property type="term" value="F:RNA cap trimethylguanosine synthase activity"/>
    <property type="evidence" value="ECO:0007669"/>
    <property type="project" value="TreeGrafter"/>
</dbReference>
<dbReference type="PANTHER" id="PTHR14741">
    <property type="entry name" value="S-ADENOSYLMETHIONINE-DEPENDENT METHYLTRANSFERASE RELATED"/>
    <property type="match status" value="1"/>
</dbReference>
<dbReference type="OrthoDB" id="194443at2759"/>
<evidence type="ECO:0000256" key="2">
    <source>
        <dbReference type="ARBA" id="ARBA00025783"/>
    </source>
</evidence>
<proteinExistence type="inferred from homology"/>
<dbReference type="RefSeq" id="XP_041135185.1">
    <property type="nucleotide sequence ID" value="XM_041280302.1"/>
</dbReference>
<dbReference type="EMBL" id="CP063132">
    <property type="protein sequence ID" value="QOU18692.1"/>
    <property type="molecule type" value="Genomic_DNA"/>
</dbReference>
<dbReference type="InterPro" id="IPR019012">
    <property type="entry name" value="RNA_cap_Gua-N2-MeTrfase"/>
</dbReference>
<accession>A0A871R6F1</accession>
<comment type="catalytic activity">
    <reaction evidence="6">
        <text>a 5'-end (N(7)-methyl 5'-triphosphoguanosine)-ribonucleoside in snRNA + S-adenosyl-L-methionine = a 5'-end (N(2),N(7)-dimethyl 5'-triphosphoguanosine)-ribonucleoside in snRNA + S-adenosyl-L-homocysteine + H(+)</text>
        <dbReference type="Rhea" id="RHEA:78471"/>
        <dbReference type="Rhea" id="RHEA-COMP:19085"/>
        <dbReference type="Rhea" id="RHEA-COMP:19087"/>
        <dbReference type="ChEBI" id="CHEBI:15378"/>
        <dbReference type="ChEBI" id="CHEBI:57856"/>
        <dbReference type="ChEBI" id="CHEBI:59789"/>
        <dbReference type="ChEBI" id="CHEBI:156461"/>
        <dbReference type="ChEBI" id="CHEBI:172880"/>
    </reaction>
    <physiologicalReaction direction="left-to-right" evidence="6">
        <dbReference type="Rhea" id="RHEA:78472"/>
    </physiologicalReaction>
</comment>
<evidence type="ECO:0000256" key="4">
    <source>
        <dbReference type="ARBA" id="ARBA00048740"/>
    </source>
</evidence>
<dbReference type="CDD" id="cd02440">
    <property type="entry name" value="AdoMet_MTases"/>
    <property type="match status" value="1"/>
</dbReference>
<evidence type="ECO:0000256" key="5">
    <source>
        <dbReference type="ARBA" id="ARBA00048763"/>
    </source>
</evidence>
<comment type="catalytic activity">
    <reaction evidence="4">
        <text>a 5'-end (N(7)-methyl 5'-triphosphoguanosine)-ribonucleoside in snoRNA + S-adenosyl-L-methionine = a 5'-end (N(2),N(7)-dimethyl 5'-triphosphoguanosine)-ribonucleoside in snoRNA + S-adenosyl-L-homocysteine + H(+)</text>
        <dbReference type="Rhea" id="RHEA:78475"/>
        <dbReference type="Rhea" id="RHEA-COMP:19086"/>
        <dbReference type="Rhea" id="RHEA-COMP:19088"/>
        <dbReference type="ChEBI" id="CHEBI:15378"/>
        <dbReference type="ChEBI" id="CHEBI:57856"/>
        <dbReference type="ChEBI" id="CHEBI:59789"/>
        <dbReference type="ChEBI" id="CHEBI:156461"/>
        <dbReference type="ChEBI" id="CHEBI:172880"/>
    </reaction>
    <physiologicalReaction direction="left-to-right" evidence="4">
        <dbReference type="Rhea" id="RHEA:78476"/>
    </physiologicalReaction>
</comment>
<dbReference type="PANTHER" id="PTHR14741:SF32">
    <property type="entry name" value="TRIMETHYLGUANOSINE SYNTHASE"/>
    <property type="match status" value="1"/>
</dbReference>
<protein>
    <recommendedName>
        <fullName evidence="1">Trimethylguanosine synthase</fullName>
    </recommendedName>
    <alternativeName>
        <fullName evidence="7">Cap-specific guanine-N(2) methyltransferase</fullName>
    </alternativeName>
</protein>
<organism evidence="8 9">
    <name type="scientific">Dekkera bruxellensis</name>
    <name type="common">Brettanomyces custersii</name>
    <dbReference type="NCBI Taxonomy" id="5007"/>
    <lineage>
        <taxon>Eukaryota</taxon>
        <taxon>Fungi</taxon>
        <taxon>Dikarya</taxon>
        <taxon>Ascomycota</taxon>
        <taxon>Saccharomycotina</taxon>
        <taxon>Pichiomycetes</taxon>
        <taxon>Pichiales</taxon>
        <taxon>Pichiaceae</taxon>
        <taxon>Brettanomyces</taxon>
    </lineage>
</organism>
<dbReference type="Gene3D" id="3.40.50.150">
    <property type="entry name" value="Vaccinia Virus protein VP39"/>
    <property type="match status" value="1"/>
</dbReference>
<evidence type="ECO:0000256" key="6">
    <source>
        <dbReference type="ARBA" id="ARBA00049075"/>
    </source>
</evidence>
<sequence length="278" mass="31683">MEDYNLDDDLAILNNGSMFPPKMRKYWRNRYRIFSKYDEGVIMTKELWYSVTPEDVSRFIAKFLRKSMKNPNSRILDLCCGGGGDTIQFLRLFSHVYGIDNKQIHLDCTLNNSSVYLTPSYIEKRLKLLRCDWSYSVEAAEFIASKKKINEEMNPELINCIKTITYLIEEHLDIVYSSPPWGGPSYSDNGSFNLDDLRPFGLEKFLRSILPICNNIAVFLPRNSDLAQLKSTSIAVFGPNFKLRVLKISTNGHLKGLLCCWGDAFTGIALPDAAGDNC</sequence>
<dbReference type="Proteomes" id="UP000663131">
    <property type="component" value="Chromosome 4"/>
</dbReference>
<dbReference type="AlphaFoldDB" id="A0A871R6F1"/>